<accession>A0A0K8P5Q9</accession>
<name>A0A0K8P5Q9_PISS1</name>
<dbReference type="Gene3D" id="1.10.540.10">
    <property type="entry name" value="Acyl-CoA dehydrogenase/oxidase, N-terminal domain"/>
    <property type="match status" value="1"/>
</dbReference>
<comment type="cofactor">
    <cofactor evidence="1">
        <name>FAD</name>
        <dbReference type="ChEBI" id="CHEBI:57692"/>
    </cofactor>
</comment>
<evidence type="ECO:0000259" key="7">
    <source>
        <dbReference type="Pfam" id="PF02770"/>
    </source>
</evidence>
<dbReference type="InterPro" id="IPR037069">
    <property type="entry name" value="AcylCoA_DH/ox_N_sf"/>
</dbReference>
<dbReference type="InterPro" id="IPR046373">
    <property type="entry name" value="Acyl-CoA_Oxase/DH_mid-dom_sf"/>
</dbReference>
<dbReference type="FunFam" id="2.40.110.10:FF:000011">
    <property type="entry name" value="Acyl-CoA dehydrogenase FadE34"/>
    <property type="match status" value="1"/>
</dbReference>
<evidence type="ECO:0000256" key="5">
    <source>
        <dbReference type="ARBA" id="ARBA00023002"/>
    </source>
</evidence>
<dbReference type="Pfam" id="PF02770">
    <property type="entry name" value="Acyl-CoA_dh_M"/>
    <property type="match status" value="1"/>
</dbReference>
<feature type="domain" description="Acyl-CoA dehydrogenase/oxidase C-terminal" evidence="6">
    <location>
        <begin position="231"/>
        <end position="388"/>
    </location>
</feature>
<reference evidence="10" key="1">
    <citation type="submission" date="2015-07" db="EMBL/GenBank/DDBJ databases">
        <title>Discovery of a poly(ethylene terephthalate assimilation.</title>
        <authorList>
            <person name="Yoshida S."/>
            <person name="Hiraga K."/>
            <person name="Takehana T."/>
            <person name="Taniguchi I."/>
            <person name="Yamaji H."/>
            <person name="Maeda Y."/>
            <person name="Toyohara K."/>
            <person name="Miyamoto K."/>
            <person name="Kimura Y."/>
            <person name="Oda K."/>
        </authorList>
    </citation>
    <scope>NUCLEOTIDE SEQUENCE [LARGE SCALE GENOMIC DNA]</scope>
    <source>
        <strain evidence="10">NBRC 110686 / TISTR 2288 / 201-F6</strain>
    </source>
</reference>
<gene>
    <name evidence="9" type="ORF">ISF6_4121</name>
</gene>
<dbReference type="GO" id="GO:0016627">
    <property type="term" value="F:oxidoreductase activity, acting on the CH-CH group of donors"/>
    <property type="evidence" value="ECO:0007669"/>
    <property type="project" value="InterPro"/>
</dbReference>
<dbReference type="Proteomes" id="UP000037660">
    <property type="component" value="Unassembled WGS sequence"/>
</dbReference>
<dbReference type="InterPro" id="IPR036250">
    <property type="entry name" value="AcylCo_DH-like_C"/>
</dbReference>
<dbReference type="InterPro" id="IPR052161">
    <property type="entry name" value="Mycobact_Acyl-CoA_DH"/>
</dbReference>
<feature type="domain" description="Acyl-CoA dehydrogenase/oxidase N-terminal" evidence="8">
    <location>
        <begin position="6"/>
        <end position="119"/>
    </location>
</feature>
<dbReference type="Gene3D" id="2.40.110.10">
    <property type="entry name" value="Butyryl-CoA Dehydrogenase, subunit A, domain 2"/>
    <property type="match status" value="1"/>
</dbReference>
<dbReference type="InterPro" id="IPR013786">
    <property type="entry name" value="AcylCoA_DH/ox_N"/>
</dbReference>
<protein>
    <submittedName>
        <fullName evidence="9">FadE30 protein</fullName>
    </submittedName>
</protein>
<comment type="caution">
    <text evidence="9">The sequence shown here is derived from an EMBL/GenBank/DDBJ whole genome shotgun (WGS) entry which is preliminary data.</text>
</comment>
<dbReference type="InterPro" id="IPR009075">
    <property type="entry name" value="AcylCo_DH/oxidase_C"/>
</dbReference>
<dbReference type="EMBL" id="BBYR01000064">
    <property type="protein sequence ID" value="GAP37927.1"/>
    <property type="molecule type" value="Genomic_DNA"/>
</dbReference>
<keyword evidence="4" id="KW-0274">FAD</keyword>
<dbReference type="GO" id="GO:0050660">
    <property type="term" value="F:flavin adenine dinucleotide binding"/>
    <property type="evidence" value="ECO:0007669"/>
    <property type="project" value="InterPro"/>
</dbReference>
<keyword evidence="3" id="KW-0285">Flavoprotein</keyword>
<dbReference type="PANTHER" id="PTHR43292">
    <property type="entry name" value="ACYL-COA DEHYDROGENASE"/>
    <property type="match status" value="1"/>
</dbReference>
<evidence type="ECO:0000313" key="9">
    <source>
        <dbReference type="EMBL" id="GAP37927.1"/>
    </source>
</evidence>
<dbReference type="InterPro" id="IPR006091">
    <property type="entry name" value="Acyl-CoA_Oxase/DH_mid-dom"/>
</dbReference>
<dbReference type="OrthoDB" id="9770681at2"/>
<dbReference type="SUPFAM" id="SSF47203">
    <property type="entry name" value="Acyl-CoA dehydrogenase C-terminal domain-like"/>
    <property type="match status" value="1"/>
</dbReference>
<organism evidence="9 10">
    <name type="scientific">Piscinibacter sakaiensis</name>
    <name type="common">Ideonella sakaiensis</name>
    <dbReference type="NCBI Taxonomy" id="1547922"/>
    <lineage>
        <taxon>Bacteria</taxon>
        <taxon>Pseudomonadati</taxon>
        <taxon>Pseudomonadota</taxon>
        <taxon>Betaproteobacteria</taxon>
        <taxon>Burkholderiales</taxon>
        <taxon>Sphaerotilaceae</taxon>
        <taxon>Piscinibacter</taxon>
    </lineage>
</organism>
<dbReference type="SUPFAM" id="SSF56645">
    <property type="entry name" value="Acyl-CoA dehydrogenase NM domain-like"/>
    <property type="match status" value="1"/>
</dbReference>
<evidence type="ECO:0000256" key="1">
    <source>
        <dbReference type="ARBA" id="ARBA00001974"/>
    </source>
</evidence>
<evidence type="ECO:0000259" key="6">
    <source>
        <dbReference type="Pfam" id="PF00441"/>
    </source>
</evidence>
<dbReference type="InterPro" id="IPR009100">
    <property type="entry name" value="AcylCoA_DH/oxidase_NM_dom_sf"/>
</dbReference>
<dbReference type="AlphaFoldDB" id="A0A0K8P5Q9"/>
<dbReference type="Pfam" id="PF02771">
    <property type="entry name" value="Acyl-CoA_dh_N"/>
    <property type="match status" value="1"/>
</dbReference>
<dbReference type="STRING" id="1547922.ISF6_4121"/>
<evidence type="ECO:0000256" key="4">
    <source>
        <dbReference type="ARBA" id="ARBA00022827"/>
    </source>
</evidence>
<feature type="domain" description="Acyl-CoA oxidase/dehydrogenase middle" evidence="7">
    <location>
        <begin position="125"/>
        <end position="219"/>
    </location>
</feature>
<evidence type="ECO:0000259" key="8">
    <source>
        <dbReference type="Pfam" id="PF02771"/>
    </source>
</evidence>
<dbReference type="RefSeq" id="WP_054021833.1">
    <property type="nucleotide sequence ID" value="NZ_BBYR01000064.1"/>
</dbReference>
<dbReference type="PANTHER" id="PTHR43292:SF3">
    <property type="entry name" value="ACYL-COA DEHYDROGENASE FADE29"/>
    <property type="match status" value="1"/>
</dbReference>
<evidence type="ECO:0000313" key="10">
    <source>
        <dbReference type="Proteomes" id="UP000037660"/>
    </source>
</evidence>
<evidence type="ECO:0000256" key="2">
    <source>
        <dbReference type="ARBA" id="ARBA00009347"/>
    </source>
</evidence>
<keyword evidence="5" id="KW-0560">Oxidoreductase</keyword>
<dbReference type="GO" id="GO:0005886">
    <property type="term" value="C:plasma membrane"/>
    <property type="evidence" value="ECO:0007669"/>
    <property type="project" value="TreeGrafter"/>
</dbReference>
<reference evidence="9 10" key="2">
    <citation type="journal article" date="2016" name="Science">
        <title>A bacterium that degrades and assimilates poly(ethylene terephthalate).</title>
        <authorList>
            <person name="Yoshida S."/>
            <person name="Hiraga K."/>
            <person name="Takehana T."/>
            <person name="Taniguchi I."/>
            <person name="Yamaji H."/>
            <person name="Maeda Y."/>
            <person name="Toyohara K."/>
            <person name="Miyamoto K."/>
            <person name="Kimura Y."/>
            <person name="Oda K."/>
        </authorList>
    </citation>
    <scope>NUCLEOTIDE SEQUENCE [LARGE SCALE GENOMIC DNA]</scope>
    <source>
        <strain evidence="10">NBRC 110686 / TISTR 2288 / 201-F6</strain>
    </source>
</reference>
<keyword evidence="10" id="KW-1185">Reference proteome</keyword>
<comment type="similarity">
    <text evidence="2">Belongs to the acyl-CoA dehydrogenase family.</text>
</comment>
<dbReference type="Pfam" id="PF00441">
    <property type="entry name" value="Acyl-CoA_dh_1"/>
    <property type="match status" value="1"/>
</dbReference>
<proteinExistence type="inferred from homology"/>
<dbReference type="Gene3D" id="1.20.140.10">
    <property type="entry name" value="Butyryl-CoA Dehydrogenase, subunit A, domain 3"/>
    <property type="match status" value="1"/>
</dbReference>
<evidence type="ECO:0000256" key="3">
    <source>
        <dbReference type="ARBA" id="ARBA00022630"/>
    </source>
</evidence>
<sequence length="390" mass="44018">MKLTLTDNQAAFRDEVRRFVKERLPAEIRDRLRLGHPARKQDTVTWQRILNERGWAVPHWPREYGGAELGPMERLILLDEIYRGPAPVPQVFNTTMLGPVLLRFGTERQKREWLPKLANVDLWFCQGFSEPGAGSDLASLRTTARREGDRYLVNGQKIWTSTAHLADYAFCLVRTEQTPRKQDGISFLMVDLRQKGVTVRPIISIDGGHHLNEVFFDDVEAPLENLVGEEGRGWECAKFLLGNERTMIANVGLCRERLDYARELATRVTQAGTPLIDDPKLRAELAWIDAEIRALEITNWRMLLTEREQAANPAFASVLKLKGVEIQQEVAALLMRIAGPLGLEKLPLDAAAPTPWQGLPGPRYFYSRAASIYGGTSEVQKDILAKTILG</sequence>